<dbReference type="InterPro" id="IPR017441">
    <property type="entry name" value="Protein_kinase_ATP_BS"/>
</dbReference>
<feature type="domain" description="Protein kinase" evidence="8">
    <location>
        <begin position="21"/>
        <end position="306"/>
    </location>
</feature>
<dbReference type="InterPro" id="IPR008271">
    <property type="entry name" value="Ser/Thr_kinase_AS"/>
</dbReference>
<dbReference type="InterPro" id="IPR011009">
    <property type="entry name" value="Kinase-like_dom_sf"/>
</dbReference>
<dbReference type="AlphaFoldDB" id="A0A8J7F4Q9"/>
<evidence type="ECO:0000256" key="1">
    <source>
        <dbReference type="ARBA" id="ARBA00022679"/>
    </source>
</evidence>
<gene>
    <name evidence="9" type="ORF">IQ247_20785</name>
</gene>
<dbReference type="EMBL" id="JADEWL010000084">
    <property type="protein sequence ID" value="MBE9215070.1"/>
    <property type="molecule type" value="Genomic_DNA"/>
</dbReference>
<dbReference type="Pfam" id="PF00069">
    <property type="entry name" value="Pkinase"/>
    <property type="match status" value="1"/>
</dbReference>
<keyword evidence="7" id="KW-1133">Transmembrane helix</keyword>
<keyword evidence="3 9" id="KW-0418">Kinase</keyword>
<keyword evidence="1" id="KW-0808">Transferase</keyword>
<feature type="transmembrane region" description="Helical" evidence="7">
    <location>
        <begin position="518"/>
        <end position="539"/>
    </location>
</feature>
<evidence type="ECO:0000256" key="3">
    <source>
        <dbReference type="ARBA" id="ARBA00022777"/>
    </source>
</evidence>
<keyword evidence="7" id="KW-0472">Membrane</keyword>
<keyword evidence="2 5" id="KW-0547">Nucleotide-binding</keyword>
<dbReference type="CDD" id="cd14014">
    <property type="entry name" value="STKc_PknB_like"/>
    <property type="match status" value="1"/>
</dbReference>
<feature type="compositionally biased region" description="Low complexity" evidence="6">
    <location>
        <begin position="383"/>
        <end position="395"/>
    </location>
</feature>
<feature type="compositionally biased region" description="Polar residues" evidence="6">
    <location>
        <begin position="491"/>
        <end position="505"/>
    </location>
</feature>
<accession>A0A8J7F4Q9</accession>
<keyword evidence="7" id="KW-0812">Transmembrane</keyword>
<dbReference type="SUPFAM" id="SSF56112">
    <property type="entry name" value="Protein kinase-like (PK-like)"/>
    <property type="match status" value="1"/>
</dbReference>
<keyword evidence="10" id="KW-1185">Reference proteome</keyword>
<evidence type="ECO:0000256" key="4">
    <source>
        <dbReference type="ARBA" id="ARBA00022840"/>
    </source>
</evidence>
<reference evidence="9" key="1">
    <citation type="submission" date="2020-10" db="EMBL/GenBank/DDBJ databases">
        <authorList>
            <person name="Castelo-Branco R."/>
            <person name="Eusebio N."/>
            <person name="Adriana R."/>
            <person name="Vieira A."/>
            <person name="Brugerolle De Fraissinette N."/>
            <person name="Rezende De Castro R."/>
            <person name="Schneider M.P."/>
            <person name="Vasconcelos V."/>
            <person name="Leao P.N."/>
        </authorList>
    </citation>
    <scope>NUCLEOTIDE SEQUENCE</scope>
    <source>
        <strain evidence="9">LEGE 06105</strain>
    </source>
</reference>
<evidence type="ECO:0000256" key="6">
    <source>
        <dbReference type="SAM" id="MobiDB-lite"/>
    </source>
</evidence>
<feature type="region of interest" description="Disordered" evidence="6">
    <location>
        <begin position="326"/>
        <end position="505"/>
    </location>
</feature>
<organism evidence="9 10">
    <name type="scientific">Plectonema cf. radiosum LEGE 06105</name>
    <dbReference type="NCBI Taxonomy" id="945769"/>
    <lineage>
        <taxon>Bacteria</taxon>
        <taxon>Bacillati</taxon>
        <taxon>Cyanobacteriota</taxon>
        <taxon>Cyanophyceae</taxon>
        <taxon>Oscillatoriophycideae</taxon>
        <taxon>Oscillatoriales</taxon>
        <taxon>Microcoleaceae</taxon>
        <taxon>Plectonema</taxon>
    </lineage>
</organism>
<keyword evidence="4 5" id="KW-0067">ATP-binding</keyword>
<name>A0A8J7F4Q9_9CYAN</name>
<dbReference type="GO" id="GO:0005524">
    <property type="term" value="F:ATP binding"/>
    <property type="evidence" value="ECO:0007669"/>
    <property type="project" value="UniProtKB-UniRule"/>
</dbReference>
<protein>
    <submittedName>
        <fullName evidence="9">Protein kinase</fullName>
    </submittedName>
</protein>
<evidence type="ECO:0000313" key="10">
    <source>
        <dbReference type="Proteomes" id="UP000620559"/>
    </source>
</evidence>
<feature type="compositionally biased region" description="Polar residues" evidence="6">
    <location>
        <begin position="328"/>
        <end position="382"/>
    </location>
</feature>
<dbReference type="InterPro" id="IPR000719">
    <property type="entry name" value="Prot_kinase_dom"/>
</dbReference>
<feature type="binding site" evidence="5">
    <location>
        <position position="50"/>
    </location>
    <ligand>
        <name>ATP</name>
        <dbReference type="ChEBI" id="CHEBI:30616"/>
    </ligand>
</feature>
<dbReference type="SMART" id="SM00220">
    <property type="entry name" value="S_TKc"/>
    <property type="match status" value="1"/>
</dbReference>
<dbReference type="PANTHER" id="PTHR43289:SF34">
    <property type="entry name" value="SERINE_THREONINE-PROTEIN KINASE YBDM-RELATED"/>
    <property type="match status" value="1"/>
</dbReference>
<dbReference type="RefSeq" id="WP_193923052.1">
    <property type="nucleotide sequence ID" value="NZ_JADEWL010000084.1"/>
</dbReference>
<evidence type="ECO:0000259" key="8">
    <source>
        <dbReference type="PROSITE" id="PS50011"/>
    </source>
</evidence>
<evidence type="ECO:0000256" key="7">
    <source>
        <dbReference type="SAM" id="Phobius"/>
    </source>
</evidence>
<proteinExistence type="predicted"/>
<dbReference type="PROSITE" id="PS00107">
    <property type="entry name" value="PROTEIN_KINASE_ATP"/>
    <property type="match status" value="1"/>
</dbReference>
<dbReference type="Gene3D" id="1.10.510.10">
    <property type="entry name" value="Transferase(Phosphotransferase) domain 1"/>
    <property type="match status" value="1"/>
</dbReference>
<evidence type="ECO:0000256" key="5">
    <source>
        <dbReference type="PROSITE-ProRule" id="PRU10141"/>
    </source>
</evidence>
<feature type="compositionally biased region" description="Polar residues" evidence="6">
    <location>
        <begin position="456"/>
        <end position="483"/>
    </location>
</feature>
<evidence type="ECO:0000313" key="9">
    <source>
        <dbReference type="EMBL" id="MBE9215070.1"/>
    </source>
</evidence>
<sequence>MNSPLSSNSWIGRLIGDNQRYRLDKGLGGGGMGEVFLATDTRLGKEVALKLLKDKWLASGEMRKRFEREIAICAALQSEYIIEISDCGVTSEGFPFYVMEYLRGQTLRYLMAREKQLSPERTVKIMAQVCLGLQLPHQGIIMQRDGNNNRDRIKVIHRDLKPDNIFLLPTFGERVKILDFGIAKIHHNSSEKTNLTKTFIGTFRYSSPEQIQNDQNIDARADIYSLGIILYEMLSAVDPFGLSIDGNKVSETSWLNAHGYRSPVPLKQQPGCEHLSSELEAVVLKCLQKNPSSRFASVEELRQAMVAAIQPVAGTTQTQHKKVIIQPKSAQPQPGSNDETVSKPQPGSNDETVYKPQQRQLDNQSERANSQPQPLVTETELSQQPPIQNQPQAQIEGTIFQTPPSNPQQQRPDKTIFQPRIPTSPEPAKPDKTIFQPRTPTSPEPPKPDKTIFQPRPNSNPGQQQPIDGTIMQSPPQNVSNSRTPEKTIYQPRSDSPSSGQQKTESVINRLRTNNFHILQIIGITLALLSLGIIFYFIVSRNKPNDRKVPQTEKIQSSF</sequence>
<evidence type="ECO:0000256" key="2">
    <source>
        <dbReference type="ARBA" id="ARBA00022741"/>
    </source>
</evidence>
<dbReference type="Proteomes" id="UP000620559">
    <property type="component" value="Unassembled WGS sequence"/>
</dbReference>
<dbReference type="GO" id="GO:0004674">
    <property type="term" value="F:protein serine/threonine kinase activity"/>
    <property type="evidence" value="ECO:0007669"/>
    <property type="project" value="TreeGrafter"/>
</dbReference>
<dbReference type="Gene3D" id="3.30.200.20">
    <property type="entry name" value="Phosphorylase Kinase, domain 1"/>
    <property type="match status" value="1"/>
</dbReference>
<dbReference type="PROSITE" id="PS50011">
    <property type="entry name" value="PROTEIN_KINASE_DOM"/>
    <property type="match status" value="1"/>
</dbReference>
<comment type="caution">
    <text evidence="9">The sequence shown here is derived from an EMBL/GenBank/DDBJ whole genome shotgun (WGS) entry which is preliminary data.</text>
</comment>
<feature type="compositionally biased region" description="Polar residues" evidence="6">
    <location>
        <begin position="399"/>
        <end position="410"/>
    </location>
</feature>
<dbReference type="PROSITE" id="PS00108">
    <property type="entry name" value="PROTEIN_KINASE_ST"/>
    <property type="match status" value="1"/>
</dbReference>
<dbReference type="PANTHER" id="PTHR43289">
    <property type="entry name" value="MITOGEN-ACTIVATED PROTEIN KINASE KINASE KINASE 20-RELATED"/>
    <property type="match status" value="1"/>
</dbReference>